<dbReference type="AlphaFoldDB" id="B8CB02"/>
<organism evidence="2 3">
    <name type="scientific">Thalassiosira pseudonana</name>
    <name type="common">Marine diatom</name>
    <name type="synonym">Cyclotella nana</name>
    <dbReference type="NCBI Taxonomy" id="35128"/>
    <lineage>
        <taxon>Eukaryota</taxon>
        <taxon>Sar</taxon>
        <taxon>Stramenopiles</taxon>
        <taxon>Ochrophyta</taxon>
        <taxon>Bacillariophyta</taxon>
        <taxon>Coscinodiscophyceae</taxon>
        <taxon>Thalassiosirophycidae</taxon>
        <taxon>Thalassiosirales</taxon>
        <taxon>Thalassiosiraceae</taxon>
        <taxon>Thalassiosira</taxon>
    </lineage>
</organism>
<dbReference type="PaxDb" id="35128-Thaps24591"/>
<proteinExistence type="predicted"/>
<feature type="signal peptide" evidence="1">
    <location>
        <begin position="1"/>
        <end position="21"/>
    </location>
</feature>
<dbReference type="KEGG" id="tps:THAPSDRAFT_24591"/>
<dbReference type="RefSeq" id="XP_002293496.1">
    <property type="nucleotide sequence ID" value="XM_002293460.1"/>
</dbReference>
<protein>
    <submittedName>
        <fullName evidence="2">Uncharacterized protein</fullName>
    </submittedName>
</protein>
<reference evidence="2 3" key="2">
    <citation type="journal article" date="2008" name="Nature">
        <title>The Phaeodactylum genome reveals the evolutionary history of diatom genomes.</title>
        <authorList>
            <person name="Bowler C."/>
            <person name="Allen A.E."/>
            <person name="Badger J.H."/>
            <person name="Grimwood J."/>
            <person name="Jabbari K."/>
            <person name="Kuo A."/>
            <person name="Maheswari U."/>
            <person name="Martens C."/>
            <person name="Maumus F."/>
            <person name="Otillar R.P."/>
            <person name="Rayko E."/>
            <person name="Salamov A."/>
            <person name="Vandepoele K."/>
            <person name="Beszteri B."/>
            <person name="Gruber A."/>
            <person name="Heijde M."/>
            <person name="Katinka M."/>
            <person name="Mock T."/>
            <person name="Valentin K."/>
            <person name="Verret F."/>
            <person name="Berges J.A."/>
            <person name="Brownlee C."/>
            <person name="Cadoret J.P."/>
            <person name="Chiovitti A."/>
            <person name="Choi C.J."/>
            <person name="Coesel S."/>
            <person name="De Martino A."/>
            <person name="Detter J.C."/>
            <person name="Durkin C."/>
            <person name="Falciatore A."/>
            <person name="Fournet J."/>
            <person name="Haruta M."/>
            <person name="Huysman M.J."/>
            <person name="Jenkins B.D."/>
            <person name="Jiroutova K."/>
            <person name="Jorgensen R.E."/>
            <person name="Joubert Y."/>
            <person name="Kaplan A."/>
            <person name="Kroger N."/>
            <person name="Kroth P.G."/>
            <person name="La Roche J."/>
            <person name="Lindquist E."/>
            <person name="Lommer M."/>
            <person name="Martin-Jezequel V."/>
            <person name="Lopez P.J."/>
            <person name="Lucas S."/>
            <person name="Mangogna M."/>
            <person name="McGinnis K."/>
            <person name="Medlin L.K."/>
            <person name="Montsant A."/>
            <person name="Oudot-Le Secq M.P."/>
            <person name="Napoli C."/>
            <person name="Obornik M."/>
            <person name="Parker M.S."/>
            <person name="Petit J.L."/>
            <person name="Porcel B.M."/>
            <person name="Poulsen N."/>
            <person name="Robison M."/>
            <person name="Rychlewski L."/>
            <person name="Rynearson T.A."/>
            <person name="Schmutz J."/>
            <person name="Shapiro H."/>
            <person name="Siaut M."/>
            <person name="Stanley M."/>
            <person name="Sussman M.R."/>
            <person name="Taylor A.R."/>
            <person name="Vardi A."/>
            <person name="von Dassow P."/>
            <person name="Vyverman W."/>
            <person name="Willis A."/>
            <person name="Wyrwicz L.S."/>
            <person name="Rokhsar D.S."/>
            <person name="Weissenbach J."/>
            <person name="Armbrust E.V."/>
            <person name="Green B.R."/>
            <person name="Van de Peer Y."/>
            <person name="Grigoriev I.V."/>
        </authorList>
    </citation>
    <scope>NUCLEOTIDE SEQUENCE [LARGE SCALE GENOMIC DNA]</scope>
    <source>
        <strain evidence="2 3">CCMP1335</strain>
    </source>
</reference>
<dbReference type="GeneID" id="7450562"/>
<gene>
    <name evidence="2" type="ORF">THAPSDRAFT_24591</name>
</gene>
<reference evidence="2 3" key="1">
    <citation type="journal article" date="2004" name="Science">
        <title>The genome of the diatom Thalassiosira pseudonana: ecology, evolution, and metabolism.</title>
        <authorList>
            <person name="Armbrust E.V."/>
            <person name="Berges J.A."/>
            <person name="Bowler C."/>
            <person name="Green B.R."/>
            <person name="Martinez D."/>
            <person name="Putnam N.H."/>
            <person name="Zhou S."/>
            <person name="Allen A.E."/>
            <person name="Apt K.E."/>
            <person name="Bechner M."/>
            <person name="Brzezinski M.A."/>
            <person name="Chaal B.K."/>
            <person name="Chiovitti A."/>
            <person name="Davis A.K."/>
            <person name="Demarest M.S."/>
            <person name="Detter J.C."/>
            <person name="Glavina T."/>
            <person name="Goodstein D."/>
            <person name="Hadi M.Z."/>
            <person name="Hellsten U."/>
            <person name="Hildebrand M."/>
            <person name="Jenkins B.D."/>
            <person name="Jurka J."/>
            <person name="Kapitonov V.V."/>
            <person name="Kroger N."/>
            <person name="Lau W.W."/>
            <person name="Lane T.W."/>
            <person name="Larimer F.W."/>
            <person name="Lippmeier J.C."/>
            <person name="Lucas S."/>
            <person name="Medina M."/>
            <person name="Montsant A."/>
            <person name="Obornik M."/>
            <person name="Parker M.S."/>
            <person name="Palenik B."/>
            <person name="Pazour G.J."/>
            <person name="Richardson P.M."/>
            <person name="Rynearson T.A."/>
            <person name="Saito M.A."/>
            <person name="Schwartz D.C."/>
            <person name="Thamatrakoln K."/>
            <person name="Valentin K."/>
            <person name="Vardi A."/>
            <person name="Wilkerson F.P."/>
            <person name="Rokhsar D.S."/>
        </authorList>
    </citation>
    <scope>NUCLEOTIDE SEQUENCE [LARGE SCALE GENOMIC DNA]</scope>
    <source>
        <strain evidence="2 3">CCMP1335</strain>
    </source>
</reference>
<evidence type="ECO:0000313" key="2">
    <source>
        <dbReference type="EMBL" id="EED89232.1"/>
    </source>
</evidence>
<keyword evidence="1" id="KW-0732">Signal</keyword>
<dbReference type="Proteomes" id="UP000001449">
    <property type="component" value="Chromosome 13"/>
</dbReference>
<evidence type="ECO:0000313" key="3">
    <source>
        <dbReference type="Proteomes" id="UP000001449"/>
    </source>
</evidence>
<dbReference type="HOGENOM" id="CLU_788694_0_0_1"/>
<name>B8CB02_THAPS</name>
<evidence type="ECO:0000256" key="1">
    <source>
        <dbReference type="SAM" id="SignalP"/>
    </source>
</evidence>
<dbReference type="EMBL" id="CM000648">
    <property type="protein sequence ID" value="EED89232.1"/>
    <property type="molecule type" value="Genomic_DNA"/>
</dbReference>
<feature type="chain" id="PRO_5002866428" evidence="1">
    <location>
        <begin position="22"/>
        <end position="352"/>
    </location>
</feature>
<dbReference type="InParanoid" id="B8CB02"/>
<sequence length="352" mass="37785">MKLLIHSLLLLAATWAPGVSADLRARRAKSGKEDKEEEVCIGEIGLLETSRGSAAASSATGVVGVATDPVDTVIGDRWTMNNPNPFEDSAALYDALGNSTTAITYKLTTEYASRGEGAACVSNGCSEIDCRDQKGYLQFFHDGLLANAAANPVNPLDLSTYINFYEWTNGITPISATDFNYFSYDIYPIDCGTEETQEGFCADSFYVSVRFVDKFASQLGDCTFYGCSFDYRFVDAGLGPEGEWTTLKITKDTKPERIRKGSSLLGSCECPLVASDATQLSPGISIQEALDDPTNGAAFSNYIVGTGLGEIAAINVGYRDYELKGCVDNAVFSTATGGNQVFDFEPSANNLF</sequence>
<accession>B8CB02</accession>
<keyword evidence="3" id="KW-1185">Reference proteome</keyword>